<dbReference type="InterPro" id="IPR051839">
    <property type="entry name" value="RD_transcriptional_regulator"/>
</dbReference>
<dbReference type="InterPro" id="IPR009057">
    <property type="entry name" value="Homeodomain-like_sf"/>
</dbReference>
<evidence type="ECO:0000313" key="2">
    <source>
        <dbReference type="EMBL" id="SHF54357.1"/>
    </source>
</evidence>
<dbReference type="GO" id="GO:0003677">
    <property type="term" value="F:DNA binding"/>
    <property type="evidence" value="ECO:0007669"/>
    <property type="project" value="InterPro"/>
</dbReference>
<dbReference type="Gene3D" id="1.10.10.60">
    <property type="entry name" value="Homeodomain-like"/>
    <property type="match status" value="1"/>
</dbReference>
<dbReference type="PANTHER" id="PTHR33215:SF13">
    <property type="entry name" value="PROTEIN DISTAL ANTENNA"/>
    <property type="match status" value="1"/>
</dbReference>
<dbReference type="OrthoDB" id="9813126at2"/>
<sequence>MKSKRYPEEFKREAVKQVTERGYSVSEVAQRLDTTTHSLYAWIKKFGEPQPQSSEDLDLVSENARLKSELRRITEERDILKKAARYFANNPE</sequence>
<keyword evidence="4" id="KW-1185">Reference proteome</keyword>
<proteinExistence type="inferred from homology"/>
<dbReference type="GO" id="GO:0006313">
    <property type="term" value="P:DNA transposition"/>
    <property type="evidence" value="ECO:0007669"/>
    <property type="project" value="InterPro"/>
</dbReference>
<dbReference type="InterPro" id="IPR002514">
    <property type="entry name" value="Transposase_8"/>
</dbReference>
<name>A0A1M5CIC9_9GAMM</name>
<organism evidence="2 4">
    <name type="scientific">Marinomonas polaris DSM 16579</name>
    <dbReference type="NCBI Taxonomy" id="1122206"/>
    <lineage>
        <taxon>Bacteria</taxon>
        <taxon>Pseudomonadati</taxon>
        <taxon>Pseudomonadota</taxon>
        <taxon>Gammaproteobacteria</taxon>
        <taxon>Oceanospirillales</taxon>
        <taxon>Oceanospirillaceae</taxon>
        <taxon>Marinomonas</taxon>
    </lineage>
</organism>
<dbReference type="SUPFAM" id="SSF46689">
    <property type="entry name" value="Homeodomain-like"/>
    <property type="match status" value="1"/>
</dbReference>
<evidence type="ECO:0000313" key="4">
    <source>
        <dbReference type="Proteomes" id="UP000184517"/>
    </source>
</evidence>
<dbReference type="EMBL" id="FQVF01000009">
    <property type="protein sequence ID" value="SHF54357.1"/>
    <property type="molecule type" value="Genomic_DNA"/>
</dbReference>
<gene>
    <name evidence="2" type="ORF">SAMN02745753_02145</name>
    <name evidence="3" type="ORF">SAMN02745753_04008</name>
</gene>
<dbReference type="AlphaFoldDB" id="A0A1M5CIC9"/>
<protein>
    <submittedName>
        <fullName evidence="2">Transposase</fullName>
    </submittedName>
</protein>
<comment type="similarity">
    <text evidence="1">Belongs to the transposase 8 family.</text>
</comment>
<reference evidence="2" key="1">
    <citation type="submission" date="2016-11" db="EMBL/GenBank/DDBJ databases">
        <authorList>
            <person name="Jaros S."/>
            <person name="Januszkiewicz K."/>
            <person name="Wedrychowicz H."/>
        </authorList>
    </citation>
    <scope>NUCLEOTIDE SEQUENCE [LARGE SCALE GENOMIC DNA]</scope>
    <source>
        <strain evidence="2">DSM 16579</strain>
    </source>
</reference>
<dbReference type="Proteomes" id="UP000184517">
    <property type="component" value="Unassembled WGS sequence"/>
</dbReference>
<dbReference type="GO" id="GO:0004803">
    <property type="term" value="F:transposase activity"/>
    <property type="evidence" value="ECO:0007669"/>
    <property type="project" value="InterPro"/>
</dbReference>
<accession>A0A1M5CIC9</accession>
<evidence type="ECO:0000313" key="3">
    <source>
        <dbReference type="EMBL" id="SHG48236.1"/>
    </source>
</evidence>
<dbReference type="EMBL" id="FQVF01000022">
    <property type="protein sequence ID" value="SHG48236.1"/>
    <property type="molecule type" value="Genomic_DNA"/>
</dbReference>
<dbReference type="PANTHER" id="PTHR33215">
    <property type="entry name" value="PROTEIN DISTAL ANTENNA"/>
    <property type="match status" value="1"/>
</dbReference>
<evidence type="ECO:0000256" key="1">
    <source>
        <dbReference type="ARBA" id="ARBA00009964"/>
    </source>
</evidence>
<reference evidence="4" key="2">
    <citation type="submission" date="2016-11" db="EMBL/GenBank/DDBJ databases">
        <authorList>
            <person name="Varghese N."/>
            <person name="Submissions S."/>
        </authorList>
    </citation>
    <scope>NUCLEOTIDE SEQUENCE [LARGE SCALE GENOMIC DNA]</scope>
    <source>
        <strain evidence="4">DSM 16579</strain>
    </source>
</reference>
<dbReference type="STRING" id="1122206.SAMN02745753_02145"/>
<dbReference type="Pfam" id="PF01527">
    <property type="entry name" value="HTH_Tnp_1"/>
    <property type="match status" value="1"/>
</dbReference>